<dbReference type="STRING" id="1423801.FD50_GL000254"/>
<keyword evidence="22" id="KW-1185">Reference proteome</keyword>
<comment type="caution">
    <text evidence="21">The sequence shown here is derived from an EMBL/GenBank/DDBJ whole genome shotgun (WGS) entry which is preliminary data.</text>
</comment>
<dbReference type="NCBIfam" id="TIGR00232">
    <property type="entry name" value="tktlase_bact"/>
    <property type="match status" value="1"/>
</dbReference>
<feature type="binding site" evidence="17">
    <location>
        <position position="268"/>
    </location>
    <ligand>
        <name>thiamine diphosphate</name>
        <dbReference type="ChEBI" id="CHEBI:58937"/>
    </ligand>
</feature>
<comment type="function">
    <text evidence="4">Catalyzes the transfer of a two-carbon ketol group from a ketose donor to an aldose acceptor, via a covalent intermediate with the cofactor thiamine pyrophosphate.</text>
</comment>
<feature type="binding site" evidence="17">
    <location>
        <position position="165"/>
    </location>
    <ligand>
        <name>thiamine diphosphate</name>
        <dbReference type="ChEBI" id="CHEBI:58937"/>
    </ligand>
</feature>
<dbReference type="EMBL" id="AZFQ01000034">
    <property type="protein sequence ID" value="KRL98988.1"/>
    <property type="molecule type" value="Genomic_DNA"/>
</dbReference>
<dbReference type="InterPro" id="IPR033247">
    <property type="entry name" value="Transketolase_fam"/>
</dbReference>
<evidence type="ECO:0000313" key="22">
    <source>
        <dbReference type="Proteomes" id="UP000051166"/>
    </source>
</evidence>
<evidence type="ECO:0000313" key="21">
    <source>
        <dbReference type="EMBL" id="KRL98988.1"/>
    </source>
</evidence>
<feature type="binding site" evidence="17">
    <location>
        <position position="440"/>
    </location>
    <ligand>
        <name>thiamine diphosphate</name>
        <dbReference type="ChEBI" id="CHEBI:58937"/>
    </ligand>
</feature>
<dbReference type="Proteomes" id="UP000051166">
    <property type="component" value="Unassembled WGS sequence"/>
</dbReference>
<dbReference type="InterPro" id="IPR055152">
    <property type="entry name" value="Transketolase-like_C_2"/>
</dbReference>
<dbReference type="GO" id="GO:0006098">
    <property type="term" value="P:pentose-phosphate shunt"/>
    <property type="evidence" value="ECO:0007669"/>
    <property type="project" value="TreeGrafter"/>
</dbReference>
<dbReference type="GO" id="GO:0046872">
    <property type="term" value="F:metal ion binding"/>
    <property type="evidence" value="ECO:0007669"/>
    <property type="project" value="UniProtKB-KW"/>
</dbReference>
<comment type="cofactor">
    <cofactor evidence="1">
        <name>Ca(2+)</name>
        <dbReference type="ChEBI" id="CHEBI:29108"/>
    </cofactor>
</comment>
<proteinExistence type="inferred from homology"/>
<dbReference type="Pfam" id="PF00456">
    <property type="entry name" value="Transketolase_N"/>
    <property type="match status" value="1"/>
</dbReference>
<evidence type="ECO:0000256" key="2">
    <source>
        <dbReference type="ARBA" id="ARBA00001936"/>
    </source>
</evidence>
<dbReference type="GO" id="GO:0004802">
    <property type="term" value="F:transketolase activity"/>
    <property type="evidence" value="ECO:0007669"/>
    <property type="project" value="UniProtKB-UniRule"/>
</dbReference>
<dbReference type="InterPro" id="IPR005478">
    <property type="entry name" value="Transketolase_bac-like"/>
</dbReference>
<dbReference type="PANTHER" id="PTHR43522:SF2">
    <property type="entry name" value="TRANSKETOLASE 1-RELATED"/>
    <property type="match status" value="1"/>
</dbReference>
<dbReference type="Pfam" id="PF02779">
    <property type="entry name" value="Transket_pyr"/>
    <property type="match status" value="1"/>
</dbReference>
<evidence type="ECO:0000256" key="10">
    <source>
        <dbReference type="ARBA" id="ARBA00022837"/>
    </source>
</evidence>
<dbReference type="SMART" id="SM00861">
    <property type="entry name" value="Transket_pyr"/>
    <property type="match status" value="1"/>
</dbReference>
<evidence type="ECO:0000256" key="7">
    <source>
        <dbReference type="ARBA" id="ARBA00013152"/>
    </source>
</evidence>
<keyword evidence="10" id="KW-0106">Calcium</keyword>
<feature type="binding site" evidence="17">
    <location>
        <begin position="124"/>
        <end position="126"/>
    </location>
    <ligand>
        <name>thiamine diphosphate</name>
        <dbReference type="ChEBI" id="CHEBI:58937"/>
    </ligand>
</feature>
<feature type="active site" description="Proton donor" evidence="15">
    <location>
        <position position="414"/>
    </location>
</feature>
<keyword evidence="9 18" id="KW-0479">Metal-binding</keyword>
<evidence type="ECO:0000256" key="17">
    <source>
        <dbReference type="PIRSR" id="PIRSR605478-3"/>
    </source>
</evidence>
<comment type="cofactor">
    <cofactor evidence="18">
        <name>Mg(2+)</name>
        <dbReference type="ChEBI" id="CHEBI:18420"/>
    </cofactor>
    <text evidence="18">Binds 1 Mg(2+) ion per subunit. Can also utilize other divalent metal cations, such as Ca(2+), Mn(2+) and Co(2+).</text>
</comment>
<comment type="subunit">
    <text evidence="6">Homodimer.</text>
</comment>
<comment type="similarity">
    <text evidence="5">Belongs to the transketolase family.</text>
</comment>
<feature type="binding site" evidence="18">
    <location>
        <position position="164"/>
    </location>
    <ligand>
        <name>Mg(2+)</name>
        <dbReference type="ChEBI" id="CHEBI:18420"/>
    </ligand>
</feature>
<evidence type="ECO:0000256" key="4">
    <source>
        <dbReference type="ARBA" id="ARBA00002931"/>
    </source>
</evidence>
<reference evidence="21 22" key="1">
    <citation type="journal article" date="2015" name="Genome Announc.">
        <title>Expanding the biotechnology potential of lactobacilli through comparative genomics of 213 strains and associated genera.</title>
        <authorList>
            <person name="Sun Z."/>
            <person name="Harris H.M."/>
            <person name="McCann A."/>
            <person name="Guo C."/>
            <person name="Argimon S."/>
            <person name="Zhang W."/>
            <person name="Yang X."/>
            <person name="Jeffery I.B."/>
            <person name="Cooney J.C."/>
            <person name="Kagawa T.F."/>
            <person name="Liu W."/>
            <person name="Song Y."/>
            <person name="Salvetti E."/>
            <person name="Wrobel A."/>
            <person name="Rasinkangas P."/>
            <person name="Parkhill J."/>
            <person name="Rea M.C."/>
            <person name="O'Sullivan O."/>
            <person name="Ritari J."/>
            <person name="Douillard F.P."/>
            <person name="Paul Ross R."/>
            <person name="Yang R."/>
            <person name="Briner A.E."/>
            <person name="Felis G.E."/>
            <person name="de Vos W.M."/>
            <person name="Barrangou R."/>
            <person name="Klaenhammer T.R."/>
            <person name="Caufield P.W."/>
            <person name="Cui Y."/>
            <person name="Zhang H."/>
            <person name="O'Toole P.W."/>
        </authorList>
    </citation>
    <scope>NUCLEOTIDE SEQUENCE [LARGE SCALE GENOMIC DNA]</scope>
    <source>
        <strain evidence="21 22">DSM 16230</strain>
    </source>
</reference>
<feature type="domain" description="Transketolase-like pyrimidine-binding" evidence="20">
    <location>
        <begin position="357"/>
        <end position="528"/>
    </location>
</feature>
<dbReference type="CDD" id="cd02012">
    <property type="entry name" value="TPP_TK"/>
    <property type="match status" value="1"/>
</dbReference>
<dbReference type="FunFam" id="3.40.50.970:FF:000004">
    <property type="entry name" value="Transketolase"/>
    <property type="match status" value="1"/>
</dbReference>
<dbReference type="Pfam" id="PF22613">
    <property type="entry name" value="Transketolase_C_1"/>
    <property type="match status" value="1"/>
</dbReference>
<dbReference type="SUPFAM" id="SSF52922">
    <property type="entry name" value="TK C-terminal domain-like"/>
    <property type="match status" value="1"/>
</dbReference>
<evidence type="ECO:0000256" key="5">
    <source>
        <dbReference type="ARBA" id="ARBA00007131"/>
    </source>
</evidence>
<dbReference type="AlphaFoldDB" id="A0A0R1V036"/>
<evidence type="ECO:0000256" key="15">
    <source>
        <dbReference type="PIRSR" id="PIRSR605478-1"/>
    </source>
</evidence>
<evidence type="ECO:0000256" key="1">
    <source>
        <dbReference type="ARBA" id="ARBA00001913"/>
    </source>
</evidence>
<feature type="binding site" evidence="16">
    <location>
        <position position="268"/>
    </location>
    <ligand>
        <name>substrate</name>
    </ligand>
</feature>
<dbReference type="InterPro" id="IPR005475">
    <property type="entry name" value="Transketolase-like_Pyr-bd"/>
</dbReference>
<dbReference type="InterPro" id="IPR009014">
    <property type="entry name" value="Transketo_C/PFOR_II"/>
</dbReference>
<feature type="binding site" evidence="16">
    <location>
        <position position="472"/>
    </location>
    <ligand>
        <name>substrate</name>
    </ligand>
</feature>
<keyword evidence="12 17" id="KW-0786">Thiamine pyrophosphate</keyword>
<feature type="site" description="Important for catalytic activity" evidence="19">
    <location>
        <position position="268"/>
    </location>
</feature>
<feature type="binding site" evidence="16">
    <location>
        <position position="360"/>
    </location>
    <ligand>
        <name>substrate</name>
    </ligand>
</feature>
<evidence type="ECO:0000259" key="20">
    <source>
        <dbReference type="SMART" id="SM00861"/>
    </source>
</evidence>
<evidence type="ECO:0000256" key="12">
    <source>
        <dbReference type="ARBA" id="ARBA00023052"/>
    </source>
</evidence>
<evidence type="ECO:0000256" key="8">
    <source>
        <dbReference type="ARBA" id="ARBA00022679"/>
    </source>
</evidence>
<dbReference type="PROSITE" id="PS00801">
    <property type="entry name" value="TRANSKETOLASE_1"/>
    <property type="match status" value="1"/>
</dbReference>
<gene>
    <name evidence="21" type="ORF">FD50_GL000254</name>
</gene>
<dbReference type="CDD" id="cd07033">
    <property type="entry name" value="TPP_PYR_DXS_TK_like"/>
    <property type="match status" value="1"/>
</dbReference>
<feature type="binding site" evidence="16">
    <location>
        <position position="387"/>
    </location>
    <ligand>
        <name>substrate</name>
    </ligand>
</feature>
<dbReference type="Gene3D" id="3.40.50.970">
    <property type="match status" value="2"/>
</dbReference>
<feature type="binding site" evidence="18">
    <location>
        <position position="196"/>
    </location>
    <ligand>
        <name>Mg(2+)</name>
        <dbReference type="ChEBI" id="CHEBI:18420"/>
    </ligand>
</feature>
<protein>
    <recommendedName>
        <fullName evidence="7 14">Transketolase</fullName>
        <ecNumber evidence="7 14">2.2.1.1</ecNumber>
    </recommendedName>
</protein>
<dbReference type="InterPro" id="IPR005474">
    <property type="entry name" value="Transketolase_N"/>
</dbReference>
<dbReference type="Gene3D" id="3.40.50.920">
    <property type="match status" value="1"/>
</dbReference>
<feature type="binding site" evidence="16">
    <location>
        <position position="523"/>
    </location>
    <ligand>
        <name>substrate</name>
    </ligand>
</feature>
<feature type="site" description="Important for catalytic activity" evidence="19">
    <location>
        <position position="36"/>
    </location>
</feature>
<comment type="cofactor">
    <cofactor evidence="3">
        <name>Co(2+)</name>
        <dbReference type="ChEBI" id="CHEBI:48828"/>
    </cofactor>
</comment>
<feature type="binding site" evidence="16">
    <location>
        <position position="36"/>
    </location>
    <ligand>
        <name>substrate</name>
    </ligand>
</feature>
<evidence type="ECO:0000256" key="11">
    <source>
        <dbReference type="ARBA" id="ARBA00022842"/>
    </source>
</evidence>
<accession>A0A0R1V036</accession>
<name>A0A0R1V036_9LACO</name>
<evidence type="ECO:0000256" key="16">
    <source>
        <dbReference type="PIRSR" id="PIRSR605478-2"/>
    </source>
</evidence>
<dbReference type="GO" id="GO:0005829">
    <property type="term" value="C:cytosol"/>
    <property type="evidence" value="ECO:0007669"/>
    <property type="project" value="TreeGrafter"/>
</dbReference>
<dbReference type="InterPro" id="IPR049557">
    <property type="entry name" value="Transketolase_CS"/>
</dbReference>
<evidence type="ECO:0000256" key="9">
    <source>
        <dbReference type="ARBA" id="ARBA00022723"/>
    </source>
</evidence>
<feature type="binding site" evidence="16">
    <location>
        <position position="464"/>
    </location>
    <ligand>
        <name>substrate</name>
    </ligand>
</feature>
<dbReference type="PATRIC" id="fig|1423801.4.peg.261"/>
<evidence type="ECO:0000256" key="13">
    <source>
        <dbReference type="ARBA" id="ARBA00049473"/>
    </source>
</evidence>
<comment type="cofactor">
    <cofactor evidence="2">
        <name>Mn(2+)</name>
        <dbReference type="ChEBI" id="CHEBI:29035"/>
    </cofactor>
</comment>
<dbReference type="PANTHER" id="PTHR43522">
    <property type="entry name" value="TRANSKETOLASE"/>
    <property type="match status" value="1"/>
</dbReference>
<evidence type="ECO:0000256" key="19">
    <source>
        <dbReference type="PIRSR" id="PIRSR605478-5"/>
    </source>
</evidence>
<feature type="binding site" evidence="16">
    <location>
        <position position="476"/>
    </location>
    <ligand>
        <name>substrate</name>
    </ligand>
</feature>
<evidence type="ECO:0000256" key="18">
    <source>
        <dbReference type="PIRSR" id="PIRSR605478-4"/>
    </source>
</evidence>
<sequence>MEELTMNNHDTRLDQLAINNLRMLSVEMIEKAGSGHPGLPLGAAPMMWCLWSRHLRIDNSNPRWFNRDRFILSAGHGSALLYSMLHLSGFDLTTADLQHFRKYGSRTPGHPEHGVVPGVEATTGALGQGLGMAVGMALAERYLGAKYNKHAKLVDHYTYALVGDGDLMEGVSHEAASFAGKQELSKLIVLYDSNGISLDGPTSRSFKTDVCARFASYGWDTHLVEDGNDLDAIDHALQKAKETATPSLIEIRTTIGYGAPHAGTNQVHGTPLGEAGLKSLRQHLHWTAAPFAVLPEVAQIARQRVSQRGQSASQEWHQQISKLGQTHPEDLENFKKLICNPVSDLRVTLEHYDSGAESGRDTSSKAIQNLAQQNTNLVGGSADLASSNRTTIAKSPLMTPQHPTGRNIAFGVREFAEGTILNGMALHGGLQVFGSTFLVFSDYLRPAIRLAALQHLPVTYVFTHDSLAVGEDGPTHQPIEQLMSLRQIPNVEVFRPADPNEVMAAWNQAANSMDHPTVLVLSRQQLAVLPTTANSAEQGVDHGGYILSPQHGLTPDGILLATGSEVALALRVQHSLLQLGQDVSVVSMPSMERFVRQTRQYQEMVLPSQVRRRVALELGTTQGWERFVGLDGAVVGLDTFGASGSMEELLQATGFTLERIIQIYQKTHTDSNIRLSVIG</sequence>
<dbReference type="EC" id="2.2.1.1" evidence="7 14"/>
<dbReference type="InterPro" id="IPR029061">
    <property type="entry name" value="THDP-binding"/>
</dbReference>
<evidence type="ECO:0000256" key="6">
    <source>
        <dbReference type="ARBA" id="ARBA00011738"/>
    </source>
</evidence>
<feature type="binding site" evidence="17">
    <location>
        <position position="194"/>
    </location>
    <ligand>
        <name>thiamine diphosphate</name>
        <dbReference type="ChEBI" id="CHEBI:58937"/>
    </ligand>
</feature>
<keyword evidence="11 18" id="KW-0460">Magnesium</keyword>
<dbReference type="SUPFAM" id="SSF52518">
    <property type="entry name" value="Thiamin diphosphate-binding fold (THDP-binding)"/>
    <property type="match status" value="2"/>
</dbReference>
<feature type="binding site" evidence="17">
    <location>
        <position position="76"/>
    </location>
    <ligand>
        <name>thiamine diphosphate</name>
        <dbReference type="ChEBI" id="CHEBI:58937"/>
    </ligand>
</feature>
<feature type="binding site" evidence="18">
    <location>
        <position position="194"/>
    </location>
    <ligand>
        <name>Mg(2+)</name>
        <dbReference type="ChEBI" id="CHEBI:18420"/>
    </ligand>
</feature>
<evidence type="ECO:0000256" key="14">
    <source>
        <dbReference type="NCBIfam" id="TIGR00232"/>
    </source>
</evidence>
<organism evidence="21 22">
    <name type="scientific">Liquorilactobacillus satsumensis DSM 16230 = JCM 12392</name>
    <dbReference type="NCBI Taxonomy" id="1423801"/>
    <lineage>
        <taxon>Bacteria</taxon>
        <taxon>Bacillati</taxon>
        <taxon>Bacillota</taxon>
        <taxon>Bacilli</taxon>
        <taxon>Lactobacillales</taxon>
        <taxon>Lactobacillaceae</taxon>
        <taxon>Liquorilactobacillus</taxon>
    </lineage>
</organism>
<comment type="catalytic activity">
    <reaction evidence="13">
        <text>D-sedoheptulose 7-phosphate + D-glyceraldehyde 3-phosphate = aldehydo-D-ribose 5-phosphate + D-xylulose 5-phosphate</text>
        <dbReference type="Rhea" id="RHEA:10508"/>
        <dbReference type="ChEBI" id="CHEBI:57483"/>
        <dbReference type="ChEBI" id="CHEBI:57737"/>
        <dbReference type="ChEBI" id="CHEBI:58273"/>
        <dbReference type="ChEBI" id="CHEBI:59776"/>
        <dbReference type="EC" id="2.2.1.1"/>
    </reaction>
</comment>
<dbReference type="FunFam" id="3.40.50.970:FF:000045">
    <property type="entry name" value="Transketolase"/>
    <property type="match status" value="1"/>
</dbReference>
<keyword evidence="8" id="KW-0808">Transferase</keyword>
<comment type="cofactor">
    <cofactor evidence="17">
        <name>thiamine diphosphate</name>
        <dbReference type="ChEBI" id="CHEBI:58937"/>
    </cofactor>
    <text evidence="17">Binds 1 thiamine pyrophosphate per subunit. During the reaction, the substrate forms a covalent intermediate with the cofactor.</text>
</comment>
<evidence type="ECO:0000256" key="3">
    <source>
        <dbReference type="ARBA" id="ARBA00001941"/>
    </source>
</evidence>